<evidence type="ECO:0000256" key="10">
    <source>
        <dbReference type="ARBA" id="ARBA00023136"/>
    </source>
</evidence>
<sequence length="850" mass="90545">MKRYRGQFVVKVSALAVAAATPQIASAQDQTETAQEAPAEIVVTARLREENVQTVPIAITALSAEDLTNRNVSSLNDLTNSTPGVAITSIAGGTLTNVYIRGQAPANTTNDLNVEANVGIFIDDIYQTSRNTVDIISVLDVGQIEIAKGPQSALFGRSTFAGAMSIATRRPSDRFEGNVQATVGVDNDYRIRGSVSTPIGDKVALRIGAGYLTYGGFGDNSGDPDDKLGGTEKYAITGSLEFRPTEELTARVSGFVSHSATELSAVSALPLGAFNCGSVNAATGLRTMYCGELKASDTSSITANAPDTIAKARQVSLNLSWRRSGVAVTSVTGFTEAENRTYNDYDVSAQGTLFGVCTLGASCLPAGAYSRLQRVNLLSSNRERVRTFSQEIRLHSDTGSPFQWIFGGSYFNSRIPLAGLGIASDRTGLAANERLVQVSQATTPAATGIGAYDFTANPFLTNDLSEALFASYTSASTRTMSVFGSLGYRFGDLRIGAEGRYNIDRKRARLYSISNPTSAPGILLPISDTTTPAPGVFPLTGNFARTFESFAPRFSIDYQATGDIFFYATAAKGIRSGGFNTANPVSPTGILADEVAYEEETNWTYEAGIKSRLFDRALLFNASVFRVDWTNAQVSAFTLNPTTVNPTRIVRNAGDIKTTGVEVQTELSLGDYFRLGGSAVYSDPKFQAGAYDASIVAQCVIGTGATATAAPGCPPVILVTTPSGVRAVTSLEGKRPQRAVKLSWNVHGILELPVSDDWKLFARVDVSHTGDAPYNLPNTAFFGERTLTSARIALDNDRYSIALWANNIFDVLYAANAIGQPRAGVPFAFSVPEIYQGEGRRFGLTVGGKF</sequence>
<dbReference type="InterPro" id="IPR012910">
    <property type="entry name" value="Plug_dom"/>
</dbReference>
<feature type="chain" id="PRO_5046474315" evidence="15">
    <location>
        <begin position="28"/>
        <end position="850"/>
    </location>
</feature>
<dbReference type="InterPro" id="IPR036942">
    <property type="entry name" value="Beta-barrel_TonB_sf"/>
</dbReference>
<dbReference type="SUPFAM" id="SSF56935">
    <property type="entry name" value="Porins"/>
    <property type="match status" value="1"/>
</dbReference>
<dbReference type="RefSeq" id="WP_346244843.1">
    <property type="nucleotide sequence ID" value="NZ_JBDIZK010000001.1"/>
</dbReference>
<dbReference type="Gene3D" id="2.40.170.20">
    <property type="entry name" value="TonB-dependent receptor, beta-barrel domain"/>
    <property type="match status" value="1"/>
</dbReference>
<evidence type="ECO:0000256" key="11">
    <source>
        <dbReference type="ARBA" id="ARBA00023237"/>
    </source>
</evidence>
<feature type="domain" description="TonB-dependent receptor plug" evidence="17">
    <location>
        <begin position="52"/>
        <end position="163"/>
    </location>
</feature>
<evidence type="ECO:0000259" key="17">
    <source>
        <dbReference type="Pfam" id="PF07715"/>
    </source>
</evidence>
<keyword evidence="2 12" id="KW-0813">Transport</keyword>
<evidence type="ECO:0000256" key="14">
    <source>
        <dbReference type="RuleBase" id="RU003357"/>
    </source>
</evidence>
<dbReference type="InterPro" id="IPR039426">
    <property type="entry name" value="TonB-dep_rcpt-like"/>
</dbReference>
<name>A0ABV0B2L4_9SPHN</name>
<evidence type="ECO:0000256" key="3">
    <source>
        <dbReference type="ARBA" id="ARBA00022452"/>
    </source>
</evidence>
<comment type="subcellular location">
    <subcellularLocation>
        <location evidence="1 12">Cell outer membrane</location>
        <topology evidence="1 12">Multi-pass membrane protein</topology>
    </subcellularLocation>
</comment>
<dbReference type="Pfam" id="PF00593">
    <property type="entry name" value="TonB_dep_Rec_b-barrel"/>
    <property type="match status" value="1"/>
</dbReference>
<feature type="domain" description="TonB-dependent receptor-like beta-barrel" evidence="16">
    <location>
        <begin position="337"/>
        <end position="808"/>
    </location>
</feature>
<evidence type="ECO:0000256" key="6">
    <source>
        <dbReference type="ARBA" id="ARBA00022729"/>
    </source>
</evidence>
<keyword evidence="3 12" id="KW-1134">Transmembrane beta strand</keyword>
<keyword evidence="8" id="KW-0406">Ion transport</keyword>
<keyword evidence="9 14" id="KW-0798">TonB box</keyword>
<evidence type="ECO:0000256" key="1">
    <source>
        <dbReference type="ARBA" id="ARBA00004571"/>
    </source>
</evidence>
<keyword evidence="7" id="KW-0408">Iron</keyword>
<evidence type="ECO:0000256" key="2">
    <source>
        <dbReference type="ARBA" id="ARBA00022448"/>
    </source>
</evidence>
<dbReference type="InterPro" id="IPR000531">
    <property type="entry name" value="Beta-barrel_TonB"/>
</dbReference>
<feature type="short sequence motif" description="TonB C-terminal box" evidence="13">
    <location>
        <begin position="833"/>
        <end position="850"/>
    </location>
</feature>
<accession>A0ABV0B2L4</accession>
<keyword evidence="19" id="KW-1185">Reference proteome</keyword>
<keyword evidence="11 12" id="KW-0998">Cell outer membrane</keyword>
<evidence type="ECO:0000313" key="18">
    <source>
        <dbReference type="EMBL" id="MEN3745838.1"/>
    </source>
</evidence>
<evidence type="ECO:0000256" key="9">
    <source>
        <dbReference type="ARBA" id="ARBA00023077"/>
    </source>
</evidence>
<evidence type="ECO:0000256" key="8">
    <source>
        <dbReference type="ARBA" id="ARBA00023065"/>
    </source>
</evidence>
<protein>
    <submittedName>
        <fullName evidence="18">TonB-dependent receptor</fullName>
    </submittedName>
</protein>
<comment type="similarity">
    <text evidence="12 14">Belongs to the TonB-dependent receptor family.</text>
</comment>
<keyword evidence="4" id="KW-0410">Iron transport</keyword>
<keyword evidence="5 12" id="KW-0812">Transmembrane</keyword>
<evidence type="ECO:0000256" key="7">
    <source>
        <dbReference type="ARBA" id="ARBA00023004"/>
    </source>
</evidence>
<reference evidence="18 19" key="1">
    <citation type="submission" date="2024-05" db="EMBL/GenBank/DDBJ databases">
        <title>Sphingomonas sp. HF-S3 16S ribosomal RNA gene Genome sequencing and assembly.</title>
        <authorList>
            <person name="Lee H."/>
        </authorList>
    </citation>
    <scope>NUCLEOTIDE SEQUENCE [LARGE SCALE GENOMIC DNA]</scope>
    <source>
        <strain evidence="18 19">HF-S3</strain>
    </source>
</reference>
<evidence type="ECO:0000259" key="16">
    <source>
        <dbReference type="Pfam" id="PF00593"/>
    </source>
</evidence>
<keyword evidence="6 15" id="KW-0732">Signal</keyword>
<dbReference type="PANTHER" id="PTHR32552">
    <property type="entry name" value="FERRICHROME IRON RECEPTOR-RELATED"/>
    <property type="match status" value="1"/>
</dbReference>
<organism evidence="18 19">
    <name type="scientific">Sphingomonas rustica</name>
    <dbReference type="NCBI Taxonomy" id="3103142"/>
    <lineage>
        <taxon>Bacteria</taxon>
        <taxon>Pseudomonadati</taxon>
        <taxon>Pseudomonadota</taxon>
        <taxon>Alphaproteobacteria</taxon>
        <taxon>Sphingomonadales</taxon>
        <taxon>Sphingomonadaceae</taxon>
        <taxon>Sphingomonas</taxon>
    </lineage>
</organism>
<dbReference type="Pfam" id="PF07715">
    <property type="entry name" value="Plug"/>
    <property type="match status" value="1"/>
</dbReference>
<keyword evidence="10 12" id="KW-0472">Membrane</keyword>
<dbReference type="Proteomes" id="UP001427805">
    <property type="component" value="Unassembled WGS sequence"/>
</dbReference>
<dbReference type="PANTHER" id="PTHR32552:SF81">
    <property type="entry name" value="TONB-DEPENDENT OUTER MEMBRANE RECEPTOR"/>
    <property type="match status" value="1"/>
</dbReference>
<feature type="signal peptide" evidence="15">
    <location>
        <begin position="1"/>
        <end position="27"/>
    </location>
</feature>
<dbReference type="InterPro" id="IPR010917">
    <property type="entry name" value="TonB_rcpt_CS"/>
</dbReference>
<dbReference type="PROSITE" id="PS01156">
    <property type="entry name" value="TONB_DEPENDENT_REC_2"/>
    <property type="match status" value="1"/>
</dbReference>
<dbReference type="PROSITE" id="PS52016">
    <property type="entry name" value="TONB_DEPENDENT_REC_3"/>
    <property type="match status" value="1"/>
</dbReference>
<evidence type="ECO:0000313" key="19">
    <source>
        <dbReference type="Proteomes" id="UP001427805"/>
    </source>
</evidence>
<evidence type="ECO:0000256" key="13">
    <source>
        <dbReference type="PROSITE-ProRule" id="PRU10144"/>
    </source>
</evidence>
<keyword evidence="18" id="KW-0675">Receptor</keyword>
<proteinExistence type="inferred from homology"/>
<evidence type="ECO:0000256" key="5">
    <source>
        <dbReference type="ARBA" id="ARBA00022692"/>
    </source>
</evidence>
<evidence type="ECO:0000256" key="4">
    <source>
        <dbReference type="ARBA" id="ARBA00022496"/>
    </source>
</evidence>
<gene>
    <name evidence="18" type="ORF">TPR58_01565</name>
</gene>
<dbReference type="EMBL" id="JBDIZK010000001">
    <property type="protein sequence ID" value="MEN3745838.1"/>
    <property type="molecule type" value="Genomic_DNA"/>
</dbReference>
<evidence type="ECO:0000256" key="12">
    <source>
        <dbReference type="PROSITE-ProRule" id="PRU01360"/>
    </source>
</evidence>
<evidence type="ECO:0000256" key="15">
    <source>
        <dbReference type="SAM" id="SignalP"/>
    </source>
</evidence>
<comment type="caution">
    <text evidence="18">The sequence shown here is derived from an EMBL/GenBank/DDBJ whole genome shotgun (WGS) entry which is preliminary data.</text>
</comment>